<feature type="compositionally biased region" description="Polar residues" evidence="1">
    <location>
        <begin position="67"/>
        <end position="78"/>
    </location>
</feature>
<dbReference type="EMBL" id="KZ821647">
    <property type="protein sequence ID" value="PYH63961.1"/>
    <property type="molecule type" value="Genomic_DNA"/>
</dbReference>
<protein>
    <submittedName>
        <fullName evidence="2">Uncharacterized protein</fullName>
    </submittedName>
</protein>
<gene>
    <name evidence="2" type="ORF">BO88DRAFT_439048</name>
</gene>
<sequence>MTQVRRIQFEGDDTAYIQFLEARVLELERIVRHSSQPETYNETIYSLRNRPGSNGVSSQHEFFELANRNQGQIHSVSENRSRGRNMQHASGNREQRRRDPDRTHGDCATLKIIEYSPKHNIKHAGLDPGGTDKCVLSQSKEQQLKVLSKFSTFLDDLPQSQVWKDWVSALHGSQRRKFFKHWFKTVSQSTEISILLEYGNSMMANGMINRQLACFRELIFISLCAVALRVTENKDSVYEIMRKVLGSNAYSRQFEKLIRGAKWANSIISLLSQTKWEYSCWDAICVAEHSVSFYARFAEFSIEPEQVLKGMRNNNVFNDSLLGQPKNTPVPLAIPLIIERVFRDSASWVTCLFFQALIADPFHCRLREICHCLNYDLSIVESYRLLFNTALDNKKRSMASMRSEPSKIPCRDHISCSPPGKTSSCLTSRQLLTFSEDDEVARTNSARGSPLMEDITSQTPPADAFRPFGNLPNFSDTPSQLLAADPFPASDFPHSLFDNLAGLSESTPSQPLAADPFPASDFPHDLFDNLAGLSEGTPNHPLAVDPFSASDFPHGIFDDLHGLLRHTPGLPSAPDLYRGHHSEVPGDFSATPVAHVNSPTGSRCDPAGRSIHPLTMAEPLLDDSPARDSFAGVLRAQEDIQREIHNVTSPRSYERPGKFNDAGAAQAVC</sequence>
<accession>A0A319AX47</accession>
<organism evidence="2 3">
    <name type="scientific">Aspergillus vadensis (strain CBS 113365 / IMI 142717 / IBT 24658)</name>
    <dbReference type="NCBI Taxonomy" id="1448311"/>
    <lineage>
        <taxon>Eukaryota</taxon>
        <taxon>Fungi</taxon>
        <taxon>Dikarya</taxon>
        <taxon>Ascomycota</taxon>
        <taxon>Pezizomycotina</taxon>
        <taxon>Eurotiomycetes</taxon>
        <taxon>Eurotiomycetidae</taxon>
        <taxon>Eurotiales</taxon>
        <taxon>Aspergillaceae</taxon>
        <taxon>Aspergillus</taxon>
        <taxon>Aspergillus subgen. Circumdati</taxon>
    </lineage>
</organism>
<feature type="compositionally biased region" description="Basic and acidic residues" evidence="1">
    <location>
        <begin position="91"/>
        <end position="104"/>
    </location>
</feature>
<dbReference type="Proteomes" id="UP000248405">
    <property type="component" value="Unassembled WGS sequence"/>
</dbReference>
<name>A0A319AX47_ASPVC</name>
<dbReference type="OrthoDB" id="4369665at2759"/>
<dbReference type="RefSeq" id="XP_025557755.1">
    <property type="nucleotide sequence ID" value="XM_025709695.1"/>
</dbReference>
<evidence type="ECO:0000256" key="1">
    <source>
        <dbReference type="SAM" id="MobiDB-lite"/>
    </source>
</evidence>
<feature type="region of interest" description="Disordered" evidence="1">
    <location>
        <begin position="67"/>
        <end position="104"/>
    </location>
</feature>
<keyword evidence="3" id="KW-1185">Reference proteome</keyword>
<reference evidence="2" key="1">
    <citation type="submission" date="2016-12" db="EMBL/GenBank/DDBJ databases">
        <title>The genomes of Aspergillus section Nigri reveals drivers in fungal speciation.</title>
        <authorList>
            <consortium name="DOE Joint Genome Institute"/>
            <person name="Vesth T.C."/>
            <person name="Nybo J."/>
            <person name="Theobald S."/>
            <person name="Brandl J."/>
            <person name="Frisvad J.C."/>
            <person name="Nielsen K.F."/>
            <person name="Lyhne E.K."/>
            <person name="Kogle M.E."/>
            <person name="Kuo A."/>
            <person name="Riley R."/>
            <person name="Clum A."/>
            <person name="Nolan M."/>
            <person name="Lipzen A."/>
            <person name="Salamov A."/>
            <person name="Henrissat B."/>
            <person name="Wiebenga A."/>
            <person name="De Vries R.P."/>
            <person name="Grigoriev I.V."/>
            <person name="Mortensen U.H."/>
            <person name="Andersen M.R."/>
            <person name="Baker S.E."/>
        </authorList>
    </citation>
    <scope>NUCLEOTIDE SEQUENCE [LARGE SCALE GENOMIC DNA]</scope>
    <source>
        <strain evidence="2">CBS 113365</strain>
    </source>
</reference>
<evidence type="ECO:0000313" key="2">
    <source>
        <dbReference type="EMBL" id="PYH63961.1"/>
    </source>
</evidence>
<proteinExistence type="predicted"/>
<dbReference type="GeneID" id="37214287"/>
<feature type="region of interest" description="Disordered" evidence="1">
    <location>
        <begin position="650"/>
        <end position="669"/>
    </location>
</feature>
<evidence type="ECO:0000313" key="3">
    <source>
        <dbReference type="Proteomes" id="UP000248405"/>
    </source>
</evidence>
<feature type="region of interest" description="Disordered" evidence="1">
    <location>
        <begin position="437"/>
        <end position="463"/>
    </location>
</feature>
<dbReference type="AlphaFoldDB" id="A0A319AX47"/>